<reference evidence="8" key="1">
    <citation type="submission" date="2023-02" db="EMBL/GenBank/DDBJ databases">
        <authorList>
            <person name="Palmer J.M."/>
        </authorList>
    </citation>
    <scope>NUCLEOTIDE SEQUENCE</scope>
    <source>
        <strain evidence="8">FW57</strain>
    </source>
</reference>
<dbReference type="PANTHER" id="PTHR47660">
    <property type="entry name" value="TRANSCRIPTION FACTOR WITH C2H2 AND ZN(2)-CYS(6) DNA BINDING DOMAIN (EUROFUNG)-RELATED-RELATED"/>
    <property type="match status" value="1"/>
</dbReference>
<keyword evidence="3" id="KW-0805">Transcription regulation</keyword>
<keyword evidence="2" id="KW-0862">Zinc</keyword>
<comment type="caution">
    <text evidence="8">The sequence shown here is derived from an EMBL/GenBank/DDBJ whole genome shotgun (WGS) entry which is preliminary data.</text>
</comment>
<feature type="domain" description="Xylanolytic transcriptional activator regulatory" evidence="7">
    <location>
        <begin position="362"/>
        <end position="555"/>
    </location>
</feature>
<feature type="region of interest" description="Disordered" evidence="6">
    <location>
        <begin position="46"/>
        <end position="112"/>
    </location>
</feature>
<keyword evidence="4" id="KW-0804">Transcription</keyword>
<dbReference type="AlphaFoldDB" id="A0AAD4HZ98"/>
<evidence type="ECO:0000256" key="3">
    <source>
        <dbReference type="ARBA" id="ARBA00023015"/>
    </source>
</evidence>
<evidence type="ECO:0000313" key="9">
    <source>
        <dbReference type="Proteomes" id="UP001197093"/>
    </source>
</evidence>
<dbReference type="GO" id="GO:0008270">
    <property type="term" value="F:zinc ion binding"/>
    <property type="evidence" value="ECO:0007669"/>
    <property type="project" value="InterPro"/>
</dbReference>
<organism evidence="8 9">
    <name type="scientific">Staphylotrichum longicolle</name>
    <dbReference type="NCBI Taxonomy" id="669026"/>
    <lineage>
        <taxon>Eukaryota</taxon>
        <taxon>Fungi</taxon>
        <taxon>Dikarya</taxon>
        <taxon>Ascomycota</taxon>
        <taxon>Pezizomycotina</taxon>
        <taxon>Sordariomycetes</taxon>
        <taxon>Sordariomycetidae</taxon>
        <taxon>Sordariales</taxon>
        <taxon>Chaetomiaceae</taxon>
        <taxon>Staphylotrichum</taxon>
    </lineage>
</organism>
<evidence type="ECO:0000256" key="5">
    <source>
        <dbReference type="ARBA" id="ARBA00023242"/>
    </source>
</evidence>
<sequence length="808" mass="90289">MSCESSTDQLRCTRCKNRGLACEVASSEDAAMYLVHLSGNRAEHMESTPESCYSQSSGAGPPQHRLTACLTSSSFTQSASPEESKEGITTPTYPSYPEEDQLPTPGTSSASVDHVDYTYQGQERPNFPEFLRDVLYDQPMSGSARAPEVQGPAMLDFYDDANLDFKEFDFGLLDHWNFEPPRNVPDQTINSEDPDAMTAMRSALVKMWTESPWRWMPGKADNCYTEQSNLPLPSPHAHGPPAQDSQTARDRPVQNTLHPACRDKILAIVLSTCREPRMASKVASSFPSASTMDSWINIFLAAHMCQVSSWIHYGSLSINSQWPEWLAIASAAGAVLTPVPAFRSFGLALQEAIRIAIPERFEENNRTIAEISKVQALVLVQDVGLWSGNRRKMEIAECHLSIPIAMMRYRSKFSRSAYPDIVVYPSDEGKVLEEKWKKWYQYESWKRLVFHAYLRDAQVSMTQLNNPSMSYAELTLPLPCSKELWFAHTADEFKIRYLESVTPDNNKPLPSLDDLFRDINTLSAHHHRLDVQFAISIYLHGFWSLIWDLRQLSSIHSPTFSISANNNTQLLLASRHADLVSSLKSFQSLTRDWHEMLLSAQESLLLHLLLLNLHVSLPDLQLFSGREGEEQARRVYPALKRWGQGEDARVALWHAAQILRMGRGFPRGHLKDFWSVAVCHAGLAIWAWGVVMGAGVRQQPGGGRQREDRRGPVVYLDGEETADVQAWVSYGQGRPAIHGLDAAGGGEGQGGGSTAECLLEDPRACMETAQEILRANFVGVWETLPPLSENIIAVLKQLEKAAWAVGMG</sequence>
<feature type="compositionally biased region" description="Polar residues" evidence="6">
    <location>
        <begin position="69"/>
        <end position="93"/>
    </location>
</feature>
<dbReference type="Proteomes" id="UP001197093">
    <property type="component" value="Unassembled WGS sequence"/>
</dbReference>
<evidence type="ECO:0000256" key="4">
    <source>
        <dbReference type="ARBA" id="ARBA00023163"/>
    </source>
</evidence>
<dbReference type="GO" id="GO:0003677">
    <property type="term" value="F:DNA binding"/>
    <property type="evidence" value="ECO:0007669"/>
    <property type="project" value="InterPro"/>
</dbReference>
<evidence type="ECO:0000256" key="6">
    <source>
        <dbReference type="SAM" id="MobiDB-lite"/>
    </source>
</evidence>
<keyword evidence="5" id="KW-0539">Nucleus</keyword>
<dbReference type="GO" id="GO:0006351">
    <property type="term" value="P:DNA-templated transcription"/>
    <property type="evidence" value="ECO:0007669"/>
    <property type="project" value="InterPro"/>
</dbReference>
<feature type="compositionally biased region" description="Polar residues" evidence="6">
    <location>
        <begin position="48"/>
        <end position="58"/>
    </location>
</feature>
<protein>
    <recommendedName>
        <fullName evidence="7">Xylanolytic transcriptional activator regulatory domain-containing protein</fullName>
    </recommendedName>
</protein>
<keyword evidence="1" id="KW-0479">Metal-binding</keyword>
<keyword evidence="9" id="KW-1185">Reference proteome</keyword>
<dbReference type="EMBL" id="JAHCVI010000001">
    <property type="protein sequence ID" value="KAG7293074.1"/>
    <property type="molecule type" value="Genomic_DNA"/>
</dbReference>
<dbReference type="PANTHER" id="PTHR47660:SF2">
    <property type="entry name" value="TRANSCRIPTION FACTOR WITH C2H2 AND ZN(2)-CYS(6) DNA BINDING DOMAIN (EUROFUNG)"/>
    <property type="match status" value="1"/>
</dbReference>
<feature type="region of interest" description="Disordered" evidence="6">
    <location>
        <begin position="226"/>
        <end position="253"/>
    </location>
</feature>
<gene>
    <name evidence="8" type="ORF">NEMBOFW57_003120</name>
</gene>
<proteinExistence type="predicted"/>
<evidence type="ECO:0000256" key="1">
    <source>
        <dbReference type="ARBA" id="ARBA00022723"/>
    </source>
</evidence>
<name>A0AAD4HZ98_9PEZI</name>
<dbReference type="Pfam" id="PF04082">
    <property type="entry name" value="Fungal_trans"/>
    <property type="match status" value="1"/>
</dbReference>
<evidence type="ECO:0000313" key="8">
    <source>
        <dbReference type="EMBL" id="KAG7293074.1"/>
    </source>
</evidence>
<evidence type="ECO:0000256" key="2">
    <source>
        <dbReference type="ARBA" id="ARBA00022833"/>
    </source>
</evidence>
<dbReference type="InterPro" id="IPR007219">
    <property type="entry name" value="XnlR_reg_dom"/>
</dbReference>
<evidence type="ECO:0000259" key="7">
    <source>
        <dbReference type="Pfam" id="PF04082"/>
    </source>
</evidence>
<accession>A0AAD4HZ98</accession>